<accession>A0ABY7T475</accession>
<evidence type="ECO:0008006" key="3">
    <source>
        <dbReference type="Google" id="ProtNLM"/>
    </source>
</evidence>
<sequence length="352" mass="40291">MTDHQTIINHLLRSPELSIRYKVRVNVLGQDPASAAIQQLQQEVKTSVRVQRLLARQDTSGKIFSQRNVYDKWQGAHWILATLADIGYPQGDPSLEPIRDQLLEFWLSETFHKEYIAESKSQAYQQIGVPIMHGRYRRCASQQGNVLYMLLKLGLSDSRIDELVQLLLKWQWPDGGWNCDKNPDAENSSFMETLLPLRGLALYAKISGCPQAAKAAERAADVFLKRHLYKRQQTELTIHPEFTKLHYPLYWHYDILGALKVMAETGFITDPRCNAAIELLQGKQLAKGGWPVERAFYKTSNALHLGADYVNWGATSKTKLNEWVTVDALYVLKEAGMLNTVNQESFEEMERR</sequence>
<dbReference type="EMBL" id="CP117167">
    <property type="protein sequence ID" value="WCT11176.1"/>
    <property type="molecule type" value="Genomic_DNA"/>
</dbReference>
<protein>
    <recommendedName>
        <fullName evidence="3">Prenyltransferase/squalene oxidase-like repeat protein</fullName>
    </recommendedName>
</protein>
<name>A0ABY7T475_9SPHI</name>
<keyword evidence="2" id="KW-1185">Reference proteome</keyword>
<evidence type="ECO:0000313" key="2">
    <source>
        <dbReference type="Proteomes" id="UP001216139"/>
    </source>
</evidence>
<dbReference type="Gene3D" id="1.50.10.20">
    <property type="match status" value="1"/>
</dbReference>
<evidence type="ECO:0000313" key="1">
    <source>
        <dbReference type="EMBL" id="WCT11176.1"/>
    </source>
</evidence>
<proteinExistence type="predicted"/>
<dbReference type="SUPFAM" id="SSF48239">
    <property type="entry name" value="Terpenoid cyclases/Protein prenyltransferases"/>
    <property type="match status" value="1"/>
</dbReference>
<organism evidence="1 2">
    <name type="scientific">Mucilaginibacter jinjuensis</name>
    <dbReference type="NCBI Taxonomy" id="1176721"/>
    <lineage>
        <taxon>Bacteria</taxon>
        <taxon>Pseudomonadati</taxon>
        <taxon>Bacteroidota</taxon>
        <taxon>Sphingobacteriia</taxon>
        <taxon>Sphingobacteriales</taxon>
        <taxon>Sphingobacteriaceae</taxon>
        <taxon>Mucilaginibacter</taxon>
    </lineage>
</organism>
<reference evidence="1 2" key="1">
    <citation type="submission" date="2023-02" db="EMBL/GenBank/DDBJ databases">
        <title>Genome sequence of Mucilaginibacter jinjuensis strain KACC 16571.</title>
        <authorList>
            <person name="Kim S."/>
            <person name="Heo J."/>
            <person name="Kwon S.-W."/>
        </authorList>
    </citation>
    <scope>NUCLEOTIDE SEQUENCE [LARGE SCALE GENOMIC DNA]</scope>
    <source>
        <strain evidence="1 2">KACC 16571</strain>
    </source>
</reference>
<dbReference type="InterPro" id="IPR008930">
    <property type="entry name" value="Terpenoid_cyclase/PrenylTrfase"/>
</dbReference>
<gene>
    <name evidence="1" type="ORF">PQO05_20770</name>
</gene>
<dbReference type="Proteomes" id="UP001216139">
    <property type="component" value="Chromosome"/>
</dbReference>
<dbReference type="RefSeq" id="WP_273629368.1">
    <property type="nucleotide sequence ID" value="NZ_CP117167.1"/>
</dbReference>